<proteinExistence type="predicted"/>
<dbReference type="InterPro" id="IPR037128">
    <property type="entry name" value="Quinolinate_PRibosylTase_N_sf"/>
</dbReference>
<keyword evidence="1 4" id="KW-0808">Transferase</keyword>
<evidence type="ECO:0000259" key="2">
    <source>
        <dbReference type="Pfam" id="PF01729"/>
    </source>
</evidence>
<dbReference type="InterPro" id="IPR036068">
    <property type="entry name" value="Nicotinate_pribotase-like_C"/>
</dbReference>
<keyword evidence="4" id="KW-0328">Glycosyltransferase</keyword>
<dbReference type="GO" id="GO:0009435">
    <property type="term" value="P:NAD+ biosynthetic process"/>
    <property type="evidence" value="ECO:0007669"/>
    <property type="project" value="InterPro"/>
</dbReference>
<dbReference type="InterPro" id="IPR013785">
    <property type="entry name" value="Aldolase_TIM"/>
</dbReference>
<evidence type="ECO:0000313" key="5">
    <source>
        <dbReference type="Proteomes" id="UP000030710"/>
    </source>
</evidence>
<dbReference type="Gene3D" id="3.90.1170.20">
    <property type="entry name" value="Quinolinate phosphoribosyl transferase, N-terminal domain"/>
    <property type="match status" value="1"/>
</dbReference>
<dbReference type="Proteomes" id="UP000030710">
    <property type="component" value="Unassembled WGS sequence"/>
</dbReference>
<evidence type="ECO:0000313" key="4">
    <source>
        <dbReference type="EMBL" id="ERG97072.1"/>
    </source>
</evidence>
<accession>U1PTE5</accession>
<dbReference type="InterPro" id="IPR022412">
    <property type="entry name" value="Quinolinate_PRibosylTrfase_N"/>
</dbReference>
<dbReference type="InterPro" id="IPR053190">
    <property type="entry name" value="NAPRTase-like"/>
</dbReference>
<protein>
    <submittedName>
        <fullName evidence="4">Nicotinic acid phosphoribosyltransferase</fullName>
    </submittedName>
</protein>
<reference evidence="4 5" key="1">
    <citation type="journal article" date="2013" name="PLoS ONE">
        <title>Assembly-driven community genomics of a hypersaline microbial ecosystem.</title>
        <authorList>
            <person name="Podell S."/>
            <person name="Ugalde J.A."/>
            <person name="Narasingarao P."/>
            <person name="Banfield J.F."/>
            <person name="Heidelberg K.B."/>
            <person name="Allen E.E."/>
        </authorList>
    </citation>
    <scope>NUCLEOTIDE SEQUENCE [LARGE SCALE GENOMIC DNA]</scope>
    <source>
        <strain evidence="5">J07HQW2</strain>
    </source>
</reference>
<dbReference type="HOGENOM" id="CLU_043773_0_0_2"/>
<gene>
    <name evidence="4" type="ORF">J07HQW2_03558</name>
</gene>
<evidence type="ECO:0000256" key="1">
    <source>
        <dbReference type="ARBA" id="ARBA00022679"/>
    </source>
</evidence>
<feature type="domain" description="Quinolinate phosphoribosyl transferase N-terminal" evidence="3">
    <location>
        <begin position="39"/>
        <end position="127"/>
    </location>
</feature>
<organism evidence="4 5">
    <name type="scientific">Haloquadratum walsbyi J07HQW2</name>
    <dbReference type="NCBI Taxonomy" id="1238425"/>
    <lineage>
        <taxon>Archaea</taxon>
        <taxon>Methanobacteriati</taxon>
        <taxon>Methanobacteriota</taxon>
        <taxon>Stenosarchaea group</taxon>
        <taxon>Halobacteria</taxon>
        <taxon>Halobacteriales</taxon>
        <taxon>Haloferacaceae</taxon>
        <taxon>Haloquadratum</taxon>
    </lineage>
</organism>
<dbReference type="EMBL" id="KE356561">
    <property type="protein sequence ID" value="ERG97072.1"/>
    <property type="molecule type" value="Genomic_DNA"/>
</dbReference>
<dbReference type="PANTHER" id="PTHR43202">
    <property type="entry name" value="NICOTINATE-NUCLEOTIDE PYROPHOSPHORYLASE"/>
    <property type="match status" value="1"/>
</dbReference>
<dbReference type="InterPro" id="IPR002638">
    <property type="entry name" value="Quinolinate_PRibosylTrfase_C"/>
</dbReference>
<dbReference type="SUPFAM" id="SSF54675">
    <property type="entry name" value="Nicotinate/Quinolinate PRTase N-terminal domain-like"/>
    <property type="match status" value="1"/>
</dbReference>
<dbReference type="Pfam" id="PF01729">
    <property type="entry name" value="QRPTase_C"/>
    <property type="match status" value="1"/>
</dbReference>
<dbReference type="PANTHER" id="PTHR43202:SF1">
    <property type="entry name" value="NICOTINATE PHOSPHORIBOSYLTRANSFERASE"/>
    <property type="match status" value="1"/>
</dbReference>
<dbReference type="GO" id="GO:0004514">
    <property type="term" value="F:nicotinate-nucleotide diphosphorylase (carboxylating) activity"/>
    <property type="evidence" value="ECO:0007669"/>
    <property type="project" value="InterPro"/>
</dbReference>
<evidence type="ECO:0000259" key="3">
    <source>
        <dbReference type="Pfam" id="PF02749"/>
    </source>
</evidence>
<dbReference type="Pfam" id="PF02749">
    <property type="entry name" value="QRPTase_N"/>
    <property type="match status" value="1"/>
</dbReference>
<dbReference type="eggNOG" id="arCOG01481">
    <property type="taxonomic scope" value="Archaea"/>
</dbReference>
<sequence length="401" mass="43004">MSVFQALIIVLSKSRSMDDRKYDLLTESEIDDGQATAAYFLRTETVLDHVDENPTVTAELSAPEGWHLLAGLNDAAELLEGLPIDVYAPPEGTPVSGSGGPILRIEGPYRTFARYESSLLGFLAHASGVASAAWRIRAAARDRTVLSFGTRRQHPALGAMIERSALIGGVDGIGNVAGGEVIGVEAGGTMPHALVVALGSPEAAWKAYDEALEESVPRVLLCDTFGDEADEVGRVADHIEDQLEGVRLDTTSSRRGDMRTIVEDVRWELQRRGRDDVTILVSGGIDVADIHRLRDVVDGFGVGGAIANADPVDFSLNLVAVEGEPRAKRGVRPGAKTVYRDGYDDQVVAVGETAPGERLLNPLVRDGEKLRAFDITTAADRGREAIPTLRNRGVFDTSAKK</sequence>
<dbReference type="AlphaFoldDB" id="U1PTE5"/>
<feature type="domain" description="Quinolinate phosphoribosyl transferase C-terminal" evidence="2">
    <location>
        <begin position="129"/>
        <end position="316"/>
    </location>
</feature>
<dbReference type="Gene3D" id="3.20.20.70">
    <property type="entry name" value="Aldolase class I"/>
    <property type="match status" value="1"/>
</dbReference>
<dbReference type="SUPFAM" id="SSF51690">
    <property type="entry name" value="Nicotinate/Quinolinate PRTase C-terminal domain-like"/>
    <property type="match status" value="1"/>
</dbReference>
<dbReference type="STRING" id="1238425.J07HQW2_03558"/>
<dbReference type="NCBIfam" id="NF006415">
    <property type="entry name" value="PRK08662.1"/>
    <property type="match status" value="1"/>
</dbReference>
<name>U1PTE5_9EURY</name>